<evidence type="ECO:0000256" key="1">
    <source>
        <dbReference type="ARBA" id="ARBA00004442"/>
    </source>
</evidence>
<keyword evidence="9" id="KW-1185">Reference proteome</keyword>
<dbReference type="InterPro" id="IPR036737">
    <property type="entry name" value="OmpA-like_sf"/>
</dbReference>
<evidence type="ECO:0000256" key="4">
    <source>
        <dbReference type="PROSITE-ProRule" id="PRU00473"/>
    </source>
</evidence>
<reference evidence="9" key="1">
    <citation type="journal article" date="2019" name="Int. J. Syst. Evol. Microbiol.">
        <title>The Global Catalogue of Microorganisms (GCM) 10K type strain sequencing project: providing services to taxonomists for standard genome sequencing and annotation.</title>
        <authorList>
            <consortium name="The Broad Institute Genomics Platform"/>
            <consortium name="The Broad Institute Genome Sequencing Center for Infectious Disease"/>
            <person name="Wu L."/>
            <person name="Ma J."/>
        </authorList>
    </citation>
    <scope>NUCLEOTIDE SEQUENCE [LARGE SCALE GENOMIC DNA]</scope>
    <source>
        <strain evidence="9">CECT 8570</strain>
    </source>
</reference>
<evidence type="ECO:0000313" key="9">
    <source>
        <dbReference type="Proteomes" id="UP001595840"/>
    </source>
</evidence>
<sequence>MKKVIAASIAIATFALNSPAAKADYTEVKQGTAFTTGSVVGAVLGGPIGMFIGALGGAYVAEQIKQVDQQEDLAVALVQAEQQSKVLSLELARRNAELAEREENLAQLQDLALDKLQLQVMFHTGSDVLTEQGAQQVQSLATFLSKNTDLVIHLNGHTDPRGTDEYNNVLSQYRAISVQQALEAQGIESDRIAVSAYGSGQSRANRGDLEAYALERRVDIDIIKPAHEAMAMGH</sequence>
<feature type="transmembrane region" description="Helical" evidence="5">
    <location>
        <begin position="39"/>
        <end position="61"/>
    </location>
</feature>
<evidence type="ECO:0000259" key="7">
    <source>
        <dbReference type="PROSITE" id="PS51123"/>
    </source>
</evidence>
<evidence type="ECO:0000313" key="8">
    <source>
        <dbReference type="EMBL" id="MFC4362864.1"/>
    </source>
</evidence>
<organism evidence="8 9">
    <name type="scientific">Simiduia curdlanivorans</name>
    <dbReference type="NCBI Taxonomy" id="1492769"/>
    <lineage>
        <taxon>Bacteria</taxon>
        <taxon>Pseudomonadati</taxon>
        <taxon>Pseudomonadota</taxon>
        <taxon>Gammaproteobacteria</taxon>
        <taxon>Cellvibrionales</taxon>
        <taxon>Cellvibrionaceae</taxon>
        <taxon>Simiduia</taxon>
    </lineage>
</organism>
<comment type="subcellular location">
    <subcellularLocation>
        <location evidence="1">Cell outer membrane</location>
    </subcellularLocation>
</comment>
<dbReference type="CDD" id="cd07185">
    <property type="entry name" value="OmpA_C-like"/>
    <property type="match status" value="1"/>
</dbReference>
<gene>
    <name evidence="8" type="ORF">ACFOX3_11175</name>
</gene>
<accession>A0ABV8V5W9</accession>
<protein>
    <submittedName>
        <fullName evidence="8">OmpA family protein</fullName>
    </submittedName>
</protein>
<dbReference type="InterPro" id="IPR006664">
    <property type="entry name" value="OMP_bac"/>
</dbReference>
<evidence type="ECO:0000256" key="6">
    <source>
        <dbReference type="SAM" id="SignalP"/>
    </source>
</evidence>
<feature type="chain" id="PRO_5045770428" evidence="6">
    <location>
        <begin position="24"/>
        <end position="234"/>
    </location>
</feature>
<keyword evidence="5" id="KW-0812">Transmembrane</keyword>
<feature type="domain" description="OmpA-like" evidence="7">
    <location>
        <begin position="109"/>
        <end position="226"/>
    </location>
</feature>
<keyword evidence="5" id="KW-1133">Transmembrane helix</keyword>
<dbReference type="PANTHER" id="PTHR30329">
    <property type="entry name" value="STATOR ELEMENT OF FLAGELLAR MOTOR COMPLEX"/>
    <property type="match status" value="1"/>
</dbReference>
<dbReference type="EMBL" id="JBHSCX010000013">
    <property type="protein sequence ID" value="MFC4362864.1"/>
    <property type="molecule type" value="Genomic_DNA"/>
</dbReference>
<dbReference type="RefSeq" id="WP_290264813.1">
    <property type="nucleotide sequence ID" value="NZ_JAUFQG010000006.1"/>
</dbReference>
<keyword evidence="2 4" id="KW-0472">Membrane</keyword>
<dbReference type="InterPro" id="IPR006665">
    <property type="entry name" value="OmpA-like"/>
</dbReference>
<name>A0ABV8V5W9_9GAMM</name>
<keyword evidence="3" id="KW-0998">Cell outer membrane</keyword>
<dbReference type="PANTHER" id="PTHR30329:SF21">
    <property type="entry name" value="LIPOPROTEIN YIAD-RELATED"/>
    <property type="match status" value="1"/>
</dbReference>
<proteinExistence type="predicted"/>
<comment type="caution">
    <text evidence="8">The sequence shown here is derived from an EMBL/GenBank/DDBJ whole genome shotgun (WGS) entry which is preliminary data.</text>
</comment>
<evidence type="ECO:0000256" key="3">
    <source>
        <dbReference type="ARBA" id="ARBA00023237"/>
    </source>
</evidence>
<dbReference type="Gene3D" id="3.30.1330.60">
    <property type="entry name" value="OmpA-like domain"/>
    <property type="match status" value="1"/>
</dbReference>
<dbReference type="InterPro" id="IPR050330">
    <property type="entry name" value="Bact_OuterMem_StrucFunc"/>
</dbReference>
<dbReference type="Proteomes" id="UP001595840">
    <property type="component" value="Unassembled WGS sequence"/>
</dbReference>
<evidence type="ECO:0000256" key="2">
    <source>
        <dbReference type="ARBA" id="ARBA00023136"/>
    </source>
</evidence>
<dbReference type="Pfam" id="PF00691">
    <property type="entry name" value="OmpA"/>
    <property type="match status" value="1"/>
</dbReference>
<dbReference type="PROSITE" id="PS51123">
    <property type="entry name" value="OMPA_2"/>
    <property type="match status" value="1"/>
</dbReference>
<keyword evidence="6" id="KW-0732">Signal</keyword>
<feature type="signal peptide" evidence="6">
    <location>
        <begin position="1"/>
        <end position="23"/>
    </location>
</feature>
<dbReference type="SUPFAM" id="SSF103088">
    <property type="entry name" value="OmpA-like"/>
    <property type="match status" value="1"/>
</dbReference>
<evidence type="ECO:0000256" key="5">
    <source>
        <dbReference type="SAM" id="Phobius"/>
    </source>
</evidence>
<dbReference type="PRINTS" id="PR01021">
    <property type="entry name" value="OMPADOMAIN"/>
</dbReference>